<dbReference type="AlphaFoldDB" id="A0A438I5R6"/>
<dbReference type="EMBL" id="QGNW01000140">
    <property type="protein sequence ID" value="RVW92032.1"/>
    <property type="molecule type" value="Genomic_DNA"/>
</dbReference>
<dbReference type="Proteomes" id="UP000288805">
    <property type="component" value="Unassembled WGS sequence"/>
</dbReference>
<organism evidence="3 4">
    <name type="scientific">Vitis vinifera</name>
    <name type="common">Grape</name>
    <dbReference type="NCBI Taxonomy" id="29760"/>
    <lineage>
        <taxon>Eukaryota</taxon>
        <taxon>Viridiplantae</taxon>
        <taxon>Streptophyta</taxon>
        <taxon>Embryophyta</taxon>
        <taxon>Tracheophyta</taxon>
        <taxon>Spermatophyta</taxon>
        <taxon>Magnoliopsida</taxon>
        <taxon>eudicotyledons</taxon>
        <taxon>Gunneridae</taxon>
        <taxon>Pentapetalae</taxon>
        <taxon>rosids</taxon>
        <taxon>Vitales</taxon>
        <taxon>Vitaceae</taxon>
        <taxon>Viteae</taxon>
        <taxon>Vitis</taxon>
    </lineage>
</organism>
<evidence type="ECO:0000313" key="3">
    <source>
        <dbReference type="EMBL" id="RVW92032.1"/>
    </source>
</evidence>
<feature type="transmembrane region" description="Helical" evidence="2">
    <location>
        <begin position="18"/>
        <end position="37"/>
    </location>
</feature>
<reference evidence="3 4" key="1">
    <citation type="journal article" date="2018" name="PLoS Genet.">
        <title>Population sequencing reveals clonal diversity and ancestral inbreeding in the grapevine cultivar Chardonnay.</title>
        <authorList>
            <person name="Roach M.J."/>
            <person name="Johnson D.L."/>
            <person name="Bohlmann J."/>
            <person name="van Vuuren H.J."/>
            <person name="Jones S.J."/>
            <person name="Pretorius I.S."/>
            <person name="Schmidt S.A."/>
            <person name="Borneman A.R."/>
        </authorList>
    </citation>
    <scope>NUCLEOTIDE SEQUENCE [LARGE SCALE GENOMIC DNA]</scope>
    <source>
        <strain evidence="4">cv. Chardonnay</strain>
        <tissue evidence="3">Leaf</tissue>
    </source>
</reference>
<keyword evidence="2" id="KW-0812">Transmembrane</keyword>
<name>A0A438I5R6_VITVI</name>
<keyword evidence="2" id="KW-0472">Membrane</keyword>
<evidence type="ECO:0000256" key="2">
    <source>
        <dbReference type="SAM" id="Phobius"/>
    </source>
</evidence>
<comment type="caution">
    <text evidence="3">The sequence shown here is derived from an EMBL/GenBank/DDBJ whole genome shotgun (WGS) entry which is preliminary data.</text>
</comment>
<sequence>MIPQSPHPLHQMLSLSDLFYFIMQIYCLYVPSLLFFVDNLSFFLDSYVLKLEKADVYRLPYLSSSGPGFGLYFTFALTLLEAARKANFKDIASQVAAGFASGRPSFIPAKSLWPSLIPAISPCSQSQGRKPNSFQFPRVINSGKRLSRSVESSSENIHRQRLFRRTFPATSFSCTARSACRRPPIFPKAPEPENHPRAGHARFSGQRLHLTRRRVRAREPLSGDTLPSPASPDAD</sequence>
<protein>
    <submittedName>
        <fullName evidence="3">Uncharacterized protein</fullName>
    </submittedName>
</protein>
<accession>A0A438I5R6</accession>
<keyword evidence="2" id="KW-1133">Transmembrane helix</keyword>
<evidence type="ECO:0000256" key="1">
    <source>
        <dbReference type="SAM" id="MobiDB-lite"/>
    </source>
</evidence>
<gene>
    <name evidence="3" type="ORF">CK203_037103</name>
</gene>
<evidence type="ECO:0000313" key="4">
    <source>
        <dbReference type="Proteomes" id="UP000288805"/>
    </source>
</evidence>
<proteinExistence type="predicted"/>
<feature type="region of interest" description="Disordered" evidence="1">
    <location>
        <begin position="183"/>
        <end position="235"/>
    </location>
</feature>
<feature type="transmembrane region" description="Helical" evidence="2">
    <location>
        <begin position="57"/>
        <end position="80"/>
    </location>
</feature>